<comment type="caution">
    <text evidence="1">The sequence shown here is derived from an EMBL/GenBank/DDBJ whole genome shotgun (WGS) entry which is preliminary data.</text>
</comment>
<gene>
    <name evidence="1" type="ORF">QRT05_09665</name>
</gene>
<name>A0ABT7S7J7_9CELL</name>
<dbReference type="CDD" id="cd07812">
    <property type="entry name" value="SRPBCC"/>
    <property type="match status" value="1"/>
</dbReference>
<dbReference type="InterPro" id="IPR019587">
    <property type="entry name" value="Polyketide_cyclase/dehydratase"/>
</dbReference>
<proteinExistence type="predicted"/>
<evidence type="ECO:0000313" key="1">
    <source>
        <dbReference type="EMBL" id="MDM7831599.1"/>
    </source>
</evidence>
<dbReference type="InterPro" id="IPR023393">
    <property type="entry name" value="START-like_dom_sf"/>
</dbReference>
<dbReference type="Gene3D" id="3.30.530.20">
    <property type="match status" value="1"/>
</dbReference>
<dbReference type="Proteomes" id="UP001321453">
    <property type="component" value="Unassembled WGS sequence"/>
</dbReference>
<dbReference type="RefSeq" id="WP_289446968.1">
    <property type="nucleotide sequence ID" value="NZ_JAUCGR010000002.1"/>
</dbReference>
<reference evidence="1 2" key="1">
    <citation type="submission" date="2023-06" db="EMBL/GenBank/DDBJ databases">
        <title>Cellulomonas sp. MW9 Whole genome sequence.</title>
        <authorList>
            <person name="Park S."/>
        </authorList>
    </citation>
    <scope>NUCLEOTIDE SEQUENCE [LARGE SCALE GENOMIC DNA]</scope>
    <source>
        <strain evidence="1 2">MW9</strain>
    </source>
</reference>
<dbReference type="EMBL" id="JAUCGR010000002">
    <property type="protein sequence ID" value="MDM7831599.1"/>
    <property type="molecule type" value="Genomic_DNA"/>
</dbReference>
<protein>
    <submittedName>
        <fullName evidence="1">SRPBCC family protein</fullName>
    </submittedName>
</protein>
<accession>A0ABT7S7J7</accession>
<evidence type="ECO:0000313" key="2">
    <source>
        <dbReference type="Proteomes" id="UP001321453"/>
    </source>
</evidence>
<dbReference type="Pfam" id="PF10604">
    <property type="entry name" value="Polyketide_cyc2"/>
    <property type="match status" value="1"/>
</dbReference>
<sequence>MTTVVRTMACPAQAVLGVLADGWSYATWVVGTSRIRSVDVAWPAPGSKIAHSFGVWPATIDDVTIVRAWDPAHGIVLQARGWPMGEAAISLEVEERGGGCLVRMVEDAVRGPGTLVPKPVLAALLTPRNVESLQRLENLARGRAGSVPAA</sequence>
<organism evidence="1 2">
    <name type="scientific">Cellulomonas edaphi</name>
    <dbReference type="NCBI Taxonomy" id="3053468"/>
    <lineage>
        <taxon>Bacteria</taxon>
        <taxon>Bacillati</taxon>
        <taxon>Actinomycetota</taxon>
        <taxon>Actinomycetes</taxon>
        <taxon>Micrococcales</taxon>
        <taxon>Cellulomonadaceae</taxon>
        <taxon>Cellulomonas</taxon>
    </lineage>
</organism>
<keyword evidence="2" id="KW-1185">Reference proteome</keyword>
<dbReference type="SUPFAM" id="SSF55961">
    <property type="entry name" value="Bet v1-like"/>
    <property type="match status" value="1"/>
</dbReference>